<dbReference type="PANTHER" id="PTHR42912">
    <property type="entry name" value="METHYLTRANSFERASE"/>
    <property type="match status" value="1"/>
</dbReference>
<dbReference type="PANTHER" id="PTHR42912:SF93">
    <property type="entry name" value="N6-ADENOSINE-METHYLTRANSFERASE TMT1A"/>
    <property type="match status" value="1"/>
</dbReference>
<feature type="domain" description="Methyltransferase type 11" evidence="1">
    <location>
        <begin position="7"/>
        <end position="86"/>
    </location>
</feature>
<dbReference type="CDD" id="cd02440">
    <property type="entry name" value="AdoMet_MTases"/>
    <property type="match status" value="1"/>
</dbReference>
<dbReference type="Gene3D" id="3.40.50.150">
    <property type="entry name" value="Vaccinia Virus protein VP39"/>
    <property type="match status" value="1"/>
</dbReference>
<evidence type="ECO:0000313" key="2">
    <source>
        <dbReference type="EMBL" id="MCW6506550.1"/>
    </source>
</evidence>
<keyword evidence="2" id="KW-0489">Methyltransferase</keyword>
<dbReference type="GO" id="GO:0032259">
    <property type="term" value="P:methylation"/>
    <property type="evidence" value="ECO:0007669"/>
    <property type="project" value="UniProtKB-KW"/>
</dbReference>
<organism evidence="2 3">
    <name type="scientific">Lichenifustis flavocetrariae</name>
    <dbReference type="NCBI Taxonomy" id="2949735"/>
    <lineage>
        <taxon>Bacteria</taxon>
        <taxon>Pseudomonadati</taxon>
        <taxon>Pseudomonadota</taxon>
        <taxon>Alphaproteobacteria</taxon>
        <taxon>Hyphomicrobiales</taxon>
        <taxon>Lichenihabitantaceae</taxon>
        <taxon>Lichenifustis</taxon>
    </lineage>
</organism>
<gene>
    <name evidence="2" type="ORF">M8523_00760</name>
</gene>
<dbReference type="Pfam" id="PF08241">
    <property type="entry name" value="Methyltransf_11"/>
    <property type="match status" value="1"/>
</dbReference>
<proteinExistence type="predicted"/>
<dbReference type="InterPro" id="IPR050508">
    <property type="entry name" value="Methyltransf_Superfamily"/>
</dbReference>
<dbReference type="SUPFAM" id="SSF53335">
    <property type="entry name" value="S-adenosyl-L-methionine-dependent methyltransferases"/>
    <property type="match status" value="1"/>
</dbReference>
<dbReference type="InterPro" id="IPR029063">
    <property type="entry name" value="SAM-dependent_MTases_sf"/>
</dbReference>
<sequence>MPLARNNPGAQIVAVEISQASMAQARQRLAAEKLTNARVEQADVMALPFADESFDHAFVCFLLEHLCQPAAALNEVRRVLKPGGTVTVIEGDHGSALFHPDHAAAHEAIDCQVELQRRAGGDAGIGRRLRPLIEAAGFDNICVTPCPVYVDADSPRLAEGFIRRTFAAMIASIREPAIAADLITPGRFDEGIAALERTAEPGGTFCYTFFKATARKG</sequence>
<accession>A0AA41YXB0</accession>
<comment type="caution">
    <text evidence="2">The sequence shown here is derived from an EMBL/GenBank/DDBJ whole genome shotgun (WGS) entry which is preliminary data.</text>
</comment>
<keyword evidence="2" id="KW-0808">Transferase</keyword>
<evidence type="ECO:0000313" key="3">
    <source>
        <dbReference type="Proteomes" id="UP001165667"/>
    </source>
</evidence>
<dbReference type="AlphaFoldDB" id="A0AA41YXB0"/>
<dbReference type="Gene3D" id="6.10.140.1580">
    <property type="match status" value="2"/>
</dbReference>
<name>A0AA41YXB0_9HYPH</name>
<dbReference type="Proteomes" id="UP001165667">
    <property type="component" value="Unassembled WGS sequence"/>
</dbReference>
<reference evidence="2" key="1">
    <citation type="submission" date="2022-05" db="EMBL/GenBank/DDBJ databases">
        <authorList>
            <person name="Pankratov T."/>
        </authorList>
    </citation>
    <scope>NUCLEOTIDE SEQUENCE</scope>
    <source>
        <strain evidence="2">BP6-180914</strain>
    </source>
</reference>
<keyword evidence="3" id="KW-1185">Reference proteome</keyword>
<protein>
    <submittedName>
        <fullName evidence="2">Methyltransferase domain-containing protein</fullName>
    </submittedName>
</protein>
<dbReference type="InterPro" id="IPR013216">
    <property type="entry name" value="Methyltransf_11"/>
</dbReference>
<dbReference type="EMBL" id="JAMOIM010000001">
    <property type="protein sequence ID" value="MCW6506550.1"/>
    <property type="molecule type" value="Genomic_DNA"/>
</dbReference>
<evidence type="ECO:0000259" key="1">
    <source>
        <dbReference type="Pfam" id="PF08241"/>
    </source>
</evidence>
<dbReference type="GO" id="GO:0008757">
    <property type="term" value="F:S-adenosylmethionine-dependent methyltransferase activity"/>
    <property type="evidence" value="ECO:0007669"/>
    <property type="project" value="InterPro"/>
</dbReference>